<feature type="domain" description="HpaB/PvcC/4-BUDH C-terminal" evidence="5">
    <location>
        <begin position="281"/>
        <end position="478"/>
    </location>
</feature>
<dbReference type="InterPro" id="IPR024674">
    <property type="entry name" value="HpaB/PvcC/4-BUDH_N"/>
</dbReference>
<evidence type="ECO:0000259" key="5">
    <source>
        <dbReference type="Pfam" id="PF03241"/>
    </source>
</evidence>
<evidence type="ECO:0000259" key="6">
    <source>
        <dbReference type="Pfam" id="PF11794"/>
    </source>
</evidence>
<feature type="binding site" evidence="4">
    <location>
        <position position="191"/>
    </location>
    <ligand>
        <name>FAD</name>
        <dbReference type="ChEBI" id="CHEBI:57692"/>
    </ligand>
</feature>
<sequence length="481" mass="52790">MALMTKEQYLSSIRKLDHRVFIQGERVDNIPDHPISGPPAMALAEIYEQAGQEDMKQLFTAQSHLTGETINRFTHIQQSVEDLTKKILMLREMGRKTACCFQRCAGLDCMNTVYAITYDMDQELGTSYHNRFVDFIKYIQSNDLVPAACMTDTKGDRSLPPSEQEDPDQYMHIVGEKDGGIIVRGAKLHITGAVNSHELIVVPTRALREEDAEYAVSFAVPADTEGITFIYGRQPSDTRRLEDGRSDVGNLYYGGCEAMVTFDDVFVPEERVFMKGEYPMAGRLVELFAAHHRASYGGCKVGVGDVLIGATAAIAEAHGTAKASHIKDKIAEMIHLNETLHAGALASTGKGYPTPSGAYAVDPLLANVCKLNVTRFPFEISRLAQDITGGILVTMPSLKDLENPEIGPYLKKYLGGMKGVDSEKRIRLLRLIENITLGTGAVSYLTESIHGAGSPQAQKIMITRLADMESAKACAYQLCGI</sequence>
<dbReference type="InterPro" id="IPR046373">
    <property type="entry name" value="Acyl-CoA_Oxase/DH_mid-dom_sf"/>
</dbReference>
<dbReference type="Proteomes" id="UP000650524">
    <property type="component" value="Unassembled WGS sequence"/>
</dbReference>
<dbReference type="PANTHER" id="PTHR36117:SF3">
    <property type="entry name" value="4-HYDROXYPHENYLACETATE 3-MONOOXYGENASE-RELATED"/>
    <property type="match status" value="1"/>
</dbReference>
<organism evidence="7 8">
    <name type="scientific">Candidatus Desulfacyla euxinica</name>
    <dbReference type="NCBI Taxonomy" id="2841693"/>
    <lineage>
        <taxon>Bacteria</taxon>
        <taxon>Deltaproteobacteria</taxon>
        <taxon>Candidatus Desulfacyla</taxon>
    </lineage>
</organism>
<name>A0A8J6MYZ8_9DELT</name>
<accession>A0A8J6MYZ8</accession>
<evidence type="ECO:0000313" key="8">
    <source>
        <dbReference type="Proteomes" id="UP000650524"/>
    </source>
</evidence>
<dbReference type="PIRSF" id="PIRSF000331">
    <property type="entry name" value="HpaA_HpaB"/>
    <property type="match status" value="1"/>
</dbReference>
<dbReference type="GO" id="GO:0016627">
    <property type="term" value="F:oxidoreductase activity, acting on the CH-CH group of donors"/>
    <property type="evidence" value="ECO:0007669"/>
    <property type="project" value="InterPro"/>
</dbReference>
<gene>
    <name evidence="7" type="ORF">H8E19_07975</name>
</gene>
<evidence type="ECO:0000256" key="2">
    <source>
        <dbReference type="ARBA" id="ARBA00022827"/>
    </source>
</evidence>
<dbReference type="AlphaFoldDB" id="A0A8J6MYZ8"/>
<evidence type="ECO:0000313" key="7">
    <source>
        <dbReference type="EMBL" id="MBC8177330.1"/>
    </source>
</evidence>
<dbReference type="Gene3D" id="1.10.3140.10">
    <property type="entry name" value="4-hydroxybutyryl-coa dehydratase, domain 1"/>
    <property type="match status" value="1"/>
</dbReference>
<protein>
    <submittedName>
        <fullName evidence="7">4-hydroxybutyryl-CoA dehydratase</fullName>
    </submittedName>
</protein>
<dbReference type="InterPro" id="IPR004925">
    <property type="entry name" value="HpaB/PvcC/4-BUDH"/>
</dbReference>
<evidence type="ECO:0000256" key="4">
    <source>
        <dbReference type="PIRSR" id="PIRSR000331-2"/>
    </source>
</evidence>
<proteinExistence type="predicted"/>
<dbReference type="InterPro" id="IPR036250">
    <property type="entry name" value="AcylCo_DH-like_C"/>
</dbReference>
<dbReference type="EMBL" id="JACNJD010000201">
    <property type="protein sequence ID" value="MBC8177330.1"/>
    <property type="molecule type" value="Genomic_DNA"/>
</dbReference>
<dbReference type="Gene3D" id="2.40.110.10">
    <property type="entry name" value="Butyryl-CoA Dehydrogenase, subunit A, domain 2"/>
    <property type="match status" value="1"/>
</dbReference>
<comment type="caution">
    <text evidence="7">The sequence shown here is derived from an EMBL/GenBank/DDBJ whole genome shotgun (WGS) entry which is preliminary data.</text>
</comment>
<dbReference type="Gene3D" id="1.20.140.10">
    <property type="entry name" value="Butyryl-CoA Dehydrogenase, subunit A, domain 3"/>
    <property type="match status" value="1"/>
</dbReference>
<dbReference type="InterPro" id="IPR024719">
    <property type="entry name" value="HpaB/PvcC/4-BUDH_C"/>
</dbReference>
<keyword evidence="3" id="KW-0560">Oxidoreductase</keyword>
<reference evidence="7 8" key="1">
    <citation type="submission" date="2020-08" db="EMBL/GenBank/DDBJ databases">
        <title>Bridging the membrane lipid divide: bacteria of the FCB group superphylum have the potential to synthesize archaeal ether lipids.</title>
        <authorList>
            <person name="Villanueva L."/>
            <person name="Von Meijenfeldt F.A.B."/>
            <person name="Westbye A.B."/>
            <person name="Yadav S."/>
            <person name="Hopmans E.C."/>
            <person name="Dutilh B.E."/>
            <person name="Sinninghe Damste J.S."/>
        </authorList>
    </citation>
    <scope>NUCLEOTIDE SEQUENCE [LARGE SCALE GENOMIC DNA]</scope>
    <source>
        <strain evidence="7">NIOZ-UU27</strain>
    </source>
</reference>
<dbReference type="InterPro" id="IPR009100">
    <property type="entry name" value="AcylCoA_DH/oxidase_NM_dom_sf"/>
</dbReference>
<dbReference type="SUPFAM" id="SSF56645">
    <property type="entry name" value="Acyl-CoA dehydrogenase NM domain-like"/>
    <property type="match status" value="1"/>
</dbReference>
<dbReference type="Pfam" id="PF11794">
    <property type="entry name" value="HpaB_N"/>
    <property type="match status" value="1"/>
</dbReference>
<evidence type="ECO:0000256" key="3">
    <source>
        <dbReference type="ARBA" id="ARBA00023002"/>
    </source>
</evidence>
<dbReference type="SUPFAM" id="SSF47203">
    <property type="entry name" value="Acyl-CoA dehydrogenase C-terminal domain-like"/>
    <property type="match status" value="1"/>
</dbReference>
<keyword evidence="1" id="KW-0285">Flavoprotein</keyword>
<evidence type="ECO:0000256" key="1">
    <source>
        <dbReference type="ARBA" id="ARBA00022630"/>
    </source>
</evidence>
<keyword evidence="2 4" id="KW-0274">FAD</keyword>
<dbReference type="Pfam" id="PF03241">
    <property type="entry name" value="HpaB"/>
    <property type="match status" value="1"/>
</dbReference>
<dbReference type="PANTHER" id="PTHR36117">
    <property type="entry name" value="4-HYDROXYPHENYLACETATE 3-MONOOXYGENASE-RELATED"/>
    <property type="match status" value="1"/>
</dbReference>
<feature type="domain" description="HpaB/PvcC/4-BUDH N-terminal" evidence="6">
    <location>
        <begin position="5"/>
        <end position="274"/>
    </location>
</feature>